<keyword evidence="2" id="KW-1185">Reference proteome</keyword>
<gene>
    <name evidence="1" type="ORF">CI15_27875</name>
</gene>
<evidence type="ECO:0000313" key="1">
    <source>
        <dbReference type="EMBL" id="KXU82944.1"/>
    </source>
</evidence>
<reference evidence="1 2" key="1">
    <citation type="journal article" date="2015" name="Int. J. Syst. Evol. Microbiol.">
        <title>Burkholderia monticola sp. nov., isolated from mountain soil.</title>
        <authorList>
            <person name="Baek I."/>
            <person name="Seo B."/>
            <person name="Lee I."/>
            <person name="Yi H."/>
            <person name="Chun J."/>
        </authorList>
    </citation>
    <scope>NUCLEOTIDE SEQUENCE [LARGE SCALE GENOMIC DNA]</scope>
    <source>
        <strain evidence="1 2">JC2948</strain>
    </source>
</reference>
<dbReference type="EMBL" id="LRBG01000038">
    <property type="protein sequence ID" value="KXU82944.1"/>
    <property type="molecule type" value="Genomic_DNA"/>
</dbReference>
<name>A0A149PD46_9BURK</name>
<dbReference type="Proteomes" id="UP000075613">
    <property type="component" value="Unassembled WGS sequence"/>
</dbReference>
<protein>
    <submittedName>
        <fullName evidence="1">Uncharacterized protein</fullName>
    </submittedName>
</protein>
<accession>A0A149PD46</accession>
<comment type="caution">
    <text evidence="1">The sequence shown here is derived from an EMBL/GenBank/DDBJ whole genome shotgun (WGS) entry which is preliminary data.</text>
</comment>
<evidence type="ECO:0000313" key="2">
    <source>
        <dbReference type="Proteomes" id="UP000075613"/>
    </source>
</evidence>
<proteinExistence type="predicted"/>
<dbReference type="RefSeq" id="WP_062134413.1">
    <property type="nucleotide sequence ID" value="NZ_LRBG01000038.1"/>
</dbReference>
<sequence length="92" mass="10451">MSVRERSLRKVVESWLGAEAGNGFRITRVSRSRRKLWRYVCVESVRQDGAMALVFFRHDDGSWCVFPPAPRRPVMGALYDPAGSQRRASVPA</sequence>
<organism evidence="1 2">
    <name type="scientific">Paraburkholderia monticola</name>
    <dbReference type="NCBI Taxonomy" id="1399968"/>
    <lineage>
        <taxon>Bacteria</taxon>
        <taxon>Pseudomonadati</taxon>
        <taxon>Pseudomonadota</taxon>
        <taxon>Betaproteobacteria</taxon>
        <taxon>Burkholderiales</taxon>
        <taxon>Burkholderiaceae</taxon>
        <taxon>Paraburkholderia</taxon>
    </lineage>
</organism>
<dbReference type="AlphaFoldDB" id="A0A149PD46"/>
<dbReference type="STRING" id="1399968.CI15_27875"/>